<gene>
    <name evidence="3" type="ORF">METZ01_LOCUS330929</name>
</gene>
<dbReference type="CDD" id="cd00586">
    <property type="entry name" value="4HBT"/>
    <property type="match status" value="1"/>
</dbReference>
<reference evidence="3" key="1">
    <citation type="submission" date="2018-05" db="EMBL/GenBank/DDBJ databases">
        <authorList>
            <person name="Lanie J.A."/>
            <person name="Ng W.-L."/>
            <person name="Kazmierczak K.M."/>
            <person name="Andrzejewski T.M."/>
            <person name="Davidsen T.M."/>
            <person name="Wayne K.J."/>
            <person name="Tettelin H."/>
            <person name="Glass J.I."/>
            <person name="Rusch D."/>
            <person name="Podicherti R."/>
            <person name="Tsui H.-C.T."/>
            <person name="Winkler M.E."/>
        </authorList>
    </citation>
    <scope>NUCLEOTIDE SEQUENCE</scope>
</reference>
<dbReference type="EMBL" id="UINC01110515">
    <property type="protein sequence ID" value="SVC78075.1"/>
    <property type="molecule type" value="Genomic_DNA"/>
</dbReference>
<comment type="similarity">
    <text evidence="1">Belongs to the 4-hydroxybenzoyl-CoA thioesterase family.</text>
</comment>
<evidence type="ECO:0000313" key="3">
    <source>
        <dbReference type="EMBL" id="SVC78075.1"/>
    </source>
</evidence>
<dbReference type="AlphaFoldDB" id="A0A382PZG8"/>
<dbReference type="SUPFAM" id="SSF54637">
    <property type="entry name" value="Thioesterase/thiol ester dehydrase-isomerase"/>
    <property type="match status" value="1"/>
</dbReference>
<sequence length="143" mass="16239">MPEHEFSITRKVEFSETDMAGIVHFSVFYRYMEYAEHAFFRSLGRSIVDPNLGVGWPRVHCECDFKKPLKFEDEVKIHLLVATKTSKSISYQFRFHKADSEVARGAVTVVCIHRNDSGEMKATNIPSEISGLIEVAPADKLAD</sequence>
<dbReference type="Gene3D" id="3.10.129.10">
    <property type="entry name" value="Hotdog Thioesterase"/>
    <property type="match status" value="1"/>
</dbReference>
<accession>A0A382PZG8</accession>
<organism evidence="3">
    <name type="scientific">marine metagenome</name>
    <dbReference type="NCBI Taxonomy" id="408172"/>
    <lineage>
        <taxon>unclassified sequences</taxon>
        <taxon>metagenomes</taxon>
        <taxon>ecological metagenomes</taxon>
    </lineage>
</organism>
<keyword evidence="2" id="KW-0378">Hydrolase</keyword>
<name>A0A382PZG8_9ZZZZ</name>
<dbReference type="InterPro" id="IPR029069">
    <property type="entry name" value="HotDog_dom_sf"/>
</dbReference>
<dbReference type="Pfam" id="PF13279">
    <property type="entry name" value="4HBT_2"/>
    <property type="match status" value="1"/>
</dbReference>
<evidence type="ECO:0000256" key="1">
    <source>
        <dbReference type="ARBA" id="ARBA00005953"/>
    </source>
</evidence>
<dbReference type="PANTHER" id="PTHR31793:SF27">
    <property type="entry name" value="NOVEL THIOESTERASE SUPERFAMILY DOMAIN AND SAPOSIN A-TYPE DOMAIN CONTAINING PROTEIN (0610012H03RIK)"/>
    <property type="match status" value="1"/>
</dbReference>
<dbReference type="InterPro" id="IPR050563">
    <property type="entry name" value="4-hydroxybenzoyl-CoA_TE"/>
</dbReference>
<dbReference type="PANTHER" id="PTHR31793">
    <property type="entry name" value="4-HYDROXYBENZOYL-COA THIOESTERASE FAMILY MEMBER"/>
    <property type="match status" value="1"/>
</dbReference>
<proteinExistence type="inferred from homology"/>
<dbReference type="GO" id="GO:0047617">
    <property type="term" value="F:fatty acyl-CoA hydrolase activity"/>
    <property type="evidence" value="ECO:0007669"/>
    <property type="project" value="TreeGrafter"/>
</dbReference>
<protein>
    <submittedName>
        <fullName evidence="3">Uncharacterized protein</fullName>
    </submittedName>
</protein>
<evidence type="ECO:0000256" key="2">
    <source>
        <dbReference type="ARBA" id="ARBA00022801"/>
    </source>
</evidence>